<proteinExistence type="predicted"/>
<gene>
    <name evidence="1" type="ORF">CR513_61968</name>
</gene>
<dbReference type="Pfam" id="PF05742">
    <property type="entry name" value="TANGO2"/>
    <property type="match status" value="1"/>
</dbReference>
<sequence length="119" mass="13604">NVYSFVSLASPLTVPFPSLFLLNNRDEYHNRQVFYMHAFTYCKIIVAVSWWEGSDDIFGGRDEIGGRTCFGCSREGVFELRSLPQAKTRGDLPAHFLSHLNIVEWKASERICTKAKKGR</sequence>
<evidence type="ECO:0000313" key="1">
    <source>
        <dbReference type="EMBL" id="RDX58716.1"/>
    </source>
</evidence>
<keyword evidence="2" id="KW-1185">Reference proteome</keyword>
<dbReference type="Proteomes" id="UP000257109">
    <property type="component" value="Unassembled WGS sequence"/>
</dbReference>
<evidence type="ECO:0000313" key="2">
    <source>
        <dbReference type="Proteomes" id="UP000257109"/>
    </source>
</evidence>
<name>A0A371E1M1_MUCPR</name>
<feature type="non-terminal residue" evidence="1">
    <location>
        <position position="1"/>
    </location>
</feature>
<accession>A0A371E1M1</accession>
<protein>
    <submittedName>
        <fullName evidence="1">Uncharacterized protein</fullName>
    </submittedName>
</protein>
<dbReference type="AlphaFoldDB" id="A0A371E1M1"/>
<reference evidence="1" key="1">
    <citation type="submission" date="2018-05" db="EMBL/GenBank/DDBJ databases">
        <title>Draft genome of Mucuna pruriens seed.</title>
        <authorList>
            <person name="Nnadi N.E."/>
            <person name="Vos R."/>
            <person name="Hasami M.H."/>
            <person name="Devisetty U.K."/>
            <person name="Aguiy J.C."/>
        </authorList>
    </citation>
    <scope>NUCLEOTIDE SEQUENCE [LARGE SCALE GENOMIC DNA]</scope>
    <source>
        <strain evidence="1">JCA_2017</strain>
    </source>
</reference>
<dbReference type="EMBL" id="QJKJ01017258">
    <property type="protein sequence ID" value="RDX58716.1"/>
    <property type="molecule type" value="Genomic_DNA"/>
</dbReference>
<organism evidence="1 2">
    <name type="scientific">Mucuna pruriens</name>
    <name type="common">Velvet bean</name>
    <name type="synonym">Dolichos pruriens</name>
    <dbReference type="NCBI Taxonomy" id="157652"/>
    <lineage>
        <taxon>Eukaryota</taxon>
        <taxon>Viridiplantae</taxon>
        <taxon>Streptophyta</taxon>
        <taxon>Embryophyta</taxon>
        <taxon>Tracheophyta</taxon>
        <taxon>Spermatophyta</taxon>
        <taxon>Magnoliopsida</taxon>
        <taxon>eudicotyledons</taxon>
        <taxon>Gunneridae</taxon>
        <taxon>Pentapetalae</taxon>
        <taxon>rosids</taxon>
        <taxon>fabids</taxon>
        <taxon>Fabales</taxon>
        <taxon>Fabaceae</taxon>
        <taxon>Papilionoideae</taxon>
        <taxon>50 kb inversion clade</taxon>
        <taxon>NPAAA clade</taxon>
        <taxon>indigoferoid/millettioid clade</taxon>
        <taxon>Phaseoleae</taxon>
        <taxon>Mucuna</taxon>
    </lineage>
</organism>
<dbReference type="STRING" id="157652.A0A371E1M1"/>
<dbReference type="InterPro" id="IPR008551">
    <property type="entry name" value="TANGO2"/>
</dbReference>
<comment type="caution">
    <text evidence="1">The sequence shown here is derived from an EMBL/GenBank/DDBJ whole genome shotgun (WGS) entry which is preliminary data.</text>
</comment>